<dbReference type="SUPFAM" id="SSF47364">
    <property type="entry name" value="Domain of the SRP/SRP receptor G-proteins"/>
    <property type="match status" value="1"/>
</dbReference>
<keyword evidence="6" id="KW-0472">Membrane</keyword>
<keyword evidence="4" id="KW-0256">Endoplasmic reticulum</keyword>
<evidence type="ECO:0000259" key="11">
    <source>
        <dbReference type="Pfam" id="PF02881"/>
    </source>
</evidence>
<dbReference type="WBParaSite" id="jg1842">
    <property type="protein sequence ID" value="jg1842"/>
    <property type="gene ID" value="jg1842"/>
</dbReference>
<dbReference type="Gene3D" id="3.40.50.300">
    <property type="entry name" value="P-loop containing nucleotide triphosphate hydrolases"/>
    <property type="match status" value="1"/>
</dbReference>
<dbReference type="GO" id="GO:0006886">
    <property type="term" value="P:intracellular protein transport"/>
    <property type="evidence" value="ECO:0007669"/>
    <property type="project" value="InterPro"/>
</dbReference>
<dbReference type="GO" id="GO:0005047">
    <property type="term" value="F:signal recognition particle binding"/>
    <property type="evidence" value="ECO:0007669"/>
    <property type="project" value="InterPro"/>
</dbReference>
<evidence type="ECO:0000256" key="1">
    <source>
        <dbReference type="ARBA" id="ARBA00004586"/>
    </source>
</evidence>
<dbReference type="InterPro" id="IPR027417">
    <property type="entry name" value="P-loop_NTPase"/>
</dbReference>
<dbReference type="Gene3D" id="3.30.450.60">
    <property type="match status" value="1"/>
</dbReference>
<dbReference type="Gene3D" id="1.20.120.140">
    <property type="entry name" value="Signal recognition particle SRP54, nucleotide-binding domain"/>
    <property type="match status" value="1"/>
</dbReference>
<evidence type="ECO:0000256" key="4">
    <source>
        <dbReference type="ARBA" id="ARBA00022824"/>
    </source>
</evidence>
<protein>
    <submittedName>
        <fullName evidence="14">SRP54-type proteins GTP-binding domain-containing protein</fullName>
    </submittedName>
</protein>
<dbReference type="Proteomes" id="UP000887574">
    <property type="component" value="Unplaced"/>
</dbReference>
<dbReference type="InterPro" id="IPR007222">
    <property type="entry name" value="Sig_recog_particle_rcpt_asu_N"/>
</dbReference>
<sequence length="403" mass="45717">MFGRFAAKDQHTPHCKLMGTSCAESSSRALLEFIKNEKMIELFTIFGKDAINELITSVLLQERNVASFSHDGVTVKYKLDNELDIVILVVYQSIDLYKNVLADESFLLRGPVTFKGFSAEFDDILSKIRWQPFVRNLLSLVHSRKVIREEKEAKRTEANKQKPAENIHHLLNQLHTALQKKKGGKVSKNKESSEAPAPTKKGKQARKWDCQQFGKNLDENGEEIKRDVHNFYDQNIEYVGKLQGDLPGLDEGEEDEKIYDEDDEEEDESKLSKQSQVPRLAGFSAFKSLVGNKQLTQEDLEPVLEKMKETLISKNVAAEPAIKFSQCVSLGAASYPKRRVDILRDIMDAKNQKRPYVIVFCGVNGVGKSTNLARHFSIQITFWLNENNHRVLIVAGDTFRAGL</sequence>
<dbReference type="InterPro" id="IPR011012">
    <property type="entry name" value="Longin-like_dom_sf"/>
</dbReference>
<comment type="subcellular location">
    <subcellularLocation>
        <location evidence="8">Endomembrane system</location>
        <topology evidence="8">Peripheral membrane protein</topology>
        <orientation evidence="8">Cytoplasmic side</orientation>
    </subcellularLocation>
    <subcellularLocation>
        <location evidence="1">Endoplasmic reticulum membrane</location>
    </subcellularLocation>
</comment>
<comment type="similarity">
    <text evidence="2">Belongs to the GTP-binding SRP family.</text>
</comment>
<evidence type="ECO:0000313" key="14">
    <source>
        <dbReference type="WBParaSite" id="jg1842"/>
    </source>
</evidence>
<dbReference type="SUPFAM" id="SSF52540">
    <property type="entry name" value="P-loop containing nucleoside triphosphate hydrolases"/>
    <property type="match status" value="1"/>
</dbReference>
<evidence type="ECO:0000256" key="8">
    <source>
        <dbReference type="ARBA" id="ARBA00029433"/>
    </source>
</evidence>
<dbReference type="InterPro" id="IPR036225">
    <property type="entry name" value="SRP/SRP_N"/>
</dbReference>
<dbReference type="GO" id="GO:0006614">
    <property type="term" value="P:SRP-dependent cotranslational protein targeting to membrane"/>
    <property type="evidence" value="ECO:0007669"/>
    <property type="project" value="InterPro"/>
</dbReference>
<name>A0A915DCD5_9BILA</name>
<evidence type="ECO:0000313" key="13">
    <source>
        <dbReference type="Proteomes" id="UP000887574"/>
    </source>
</evidence>
<feature type="domain" description="Signal recognition particle receptor alpha subunit N-terminal" evidence="12">
    <location>
        <begin position="50"/>
        <end position="94"/>
    </location>
</feature>
<dbReference type="GO" id="GO:0005525">
    <property type="term" value="F:GTP binding"/>
    <property type="evidence" value="ECO:0007669"/>
    <property type="project" value="UniProtKB-KW"/>
</dbReference>
<dbReference type="Pfam" id="PF02881">
    <property type="entry name" value="SRP54_N"/>
    <property type="match status" value="1"/>
</dbReference>
<dbReference type="AlphaFoldDB" id="A0A915DCD5"/>
<evidence type="ECO:0000259" key="10">
    <source>
        <dbReference type="Pfam" id="PF00448"/>
    </source>
</evidence>
<evidence type="ECO:0000256" key="3">
    <source>
        <dbReference type="ARBA" id="ARBA00022741"/>
    </source>
</evidence>
<dbReference type="Pfam" id="PF04086">
    <property type="entry name" value="SRP-alpha_N"/>
    <property type="match status" value="1"/>
</dbReference>
<dbReference type="SUPFAM" id="SSF64356">
    <property type="entry name" value="SNARE-like"/>
    <property type="match status" value="1"/>
</dbReference>
<evidence type="ECO:0000256" key="6">
    <source>
        <dbReference type="ARBA" id="ARBA00023136"/>
    </source>
</evidence>
<keyword evidence="13" id="KW-1185">Reference proteome</keyword>
<reference evidence="14" key="1">
    <citation type="submission" date="2022-11" db="UniProtKB">
        <authorList>
            <consortium name="WormBaseParasite"/>
        </authorList>
    </citation>
    <scope>IDENTIFICATION</scope>
</reference>
<evidence type="ECO:0000259" key="12">
    <source>
        <dbReference type="Pfam" id="PF04086"/>
    </source>
</evidence>
<dbReference type="GO" id="GO:0003924">
    <property type="term" value="F:GTPase activity"/>
    <property type="evidence" value="ECO:0007669"/>
    <property type="project" value="InterPro"/>
</dbReference>
<evidence type="ECO:0000256" key="9">
    <source>
        <dbReference type="SAM" id="MobiDB-lite"/>
    </source>
</evidence>
<dbReference type="Pfam" id="PF00448">
    <property type="entry name" value="SRP54"/>
    <property type="match status" value="1"/>
</dbReference>
<dbReference type="PANTHER" id="PTHR43134">
    <property type="entry name" value="SIGNAL RECOGNITION PARTICLE RECEPTOR SUBUNIT ALPHA"/>
    <property type="match status" value="1"/>
</dbReference>
<dbReference type="InterPro" id="IPR013822">
    <property type="entry name" value="Signal_recog_particl_SRP54_hlx"/>
</dbReference>
<keyword evidence="5" id="KW-0342">GTP-binding</keyword>
<keyword evidence="7" id="KW-0675">Receptor</keyword>
<evidence type="ECO:0000256" key="7">
    <source>
        <dbReference type="ARBA" id="ARBA00023170"/>
    </source>
</evidence>
<organism evidence="13 14">
    <name type="scientific">Ditylenchus dipsaci</name>
    <dbReference type="NCBI Taxonomy" id="166011"/>
    <lineage>
        <taxon>Eukaryota</taxon>
        <taxon>Metazoa</taxon>
        <taxon>Ecdysozoa</taxon>
        <taxon>Nematoda</taxon>
        <taxon>Chromadorea</taxon>
        <taxon>Rhabditida</taxon>
        <taxon>Tylenchina</taxon>
        <taxon>Tylenchomorpha</taxon>
        <taxon>Sphaerularioidea</taxon>
        <taxon>Anguinidae</taxon>
        <taxon>Anguininae</taxon>
        <taxon>Ditylenchus</taxon>
    </lineage>
</organism>
<feature type="domain" description="Signal recognition particle SRP54 helical bundle" evidence="11">
    <location>
        <begin position="284"/>
        <end position="326"/>
    </location>
</feature>
<dbReference type="PANTHER" id="PTHR43134:SF1">
    <property type="entry name" value="SIGNAL RECOGNITION PARTICLE RECEPTOR SUBUNIT ALPHA"/>
    <property type="match status" value="1"/>
</dbReference>
<dbReference type="InterPro" id="IPR000897">
    <property type="entry name" value="SRP54_GTPase_dom"/>
</dbReference>
<feature type="region of interest" description="Disordered" evidence="9">
    <location>
        <begin position="178"/>
        <end position="207"/>
    </location>
</feature>
<feature type="compositionally biased region" description="Basic residues" evidence="9">
    <location>
        <begin position="178"/>
        <end position="187"/>
    </location>
</feature>
<dbReference type="InterPro" id="IPR042101">
    <property type="entry name" value="SRP54_N_sf"/>
</dbReference>
<evidence type="ECO:0000256" key="5">
    <source>
        <dbReference type="ARBA" id="ARBA00023134"/>
    </source>
</evidence>
<feature type="domain" description="SRP54-type proteins GTP-binding" evidence="10">
    <location>
        <begin position="355"/>
        <end position="402"/>
    </location>
</feature>
<dbReference type="CDD" id="cd14826">
    <property type="entry name" value="SR_alpha_SRX"/>
    <property type="match status" value="1"/>
</dbReference>
<proteinExistence type="inferred from homology"/>
<evidence type="ECO:0000256" key="2">
    <source>
        <dbReference type="ARBA" id="ARBA00008531"/>
    </source>
</evidence>
<dbReference type="GO" id="GO:0005785">
    <property type="term" value="C:signal recognition particle receptor complex"/>
    <property type="evidence" value="ECO:0007669"/>
    <property type="project" value="InterPro"/>
</dbReference>
<accession>A0A915DCD5</accession>
<keyword evidence="3" id="KW-0547">Nucleotide-binding</keyword>